<accession>A0A1X2G5R8</accession>
<organism evidence="6 7">
    <name type="scientific">Hesseltinella vesiculosa</name>
    <dbReference type="NCBI Taxonomy" id="101127"/>
    <lineage>
        <taxon>Eukaryota</taxon>
        <taxon>Fungi</taxon>
        <taxon>Fungi incertae sedis</taxon>
        <taxon>Mucoromycota</taxon>
        <taxon>Mucoromycotina</taxon>
        <taxon>Mucoromycetes</taxon>
        <taxon>Mucorales</taxon>
        <taxon>Cunninghamellaceae</taxon>
        <taxon>Hesseltinella</taxon>
    </lineage>
</organism>
<dbReference type="Pfam" id="PF08123">
    <property type="entry name" value="DOT1"/>
    <property type="match status" value="1"/>
</dbReference>
<dbReference type="PANTHER" id="PTHR13610">
    <property type="entry name" value="METHYLTRANSFERASE DOMAIN-CONTAINING PROTEIN"/>
    <property type="match status" value="1"/>
</dbReference>
<comment type="caution">
    <text evidence="6">The sequence shown here is derived from an EMBL/GenBank/DDBJ whole genome shotgun (WGS) entry which is preliminary data.</text>
</comment>
<gene>
    <name evidence="6" type="ORF">DM01DRAFT_1170466</name>
</gene>
<keyword evidence="7" id="KW-1185">Reference proteome</keyword>
<dbReference type="GO" id="GO:0031151">
    <property type="term" value="F:histone H3K79 methyltransferase activity"/>
    <property type="evidence" value="ECO:0007669"/>
    <property type="project" value="InterPro"/>
</dbReference>
<dbReference type="PANTHER" id="PTHR13610:SF11">
    <property type="entry name" value="METHYLTRANSFERASE DOMAIN-CONTAINING PROTEIN"/>
    <property type="match status" value="1"/>
</dbReference>
<evidence type="ECO:0000313" key="6">
    <source>
        <dbReference type="EMBL" id="ORX45722.1"/>
    </source>
</evidence>
<dbReference type="OrthoDB" id="66144at2759"/>
<name>A0A1X2G5R8_9FUNG</name>
<keyword evidence="4" id="KW-0949">S-adenosyl-L-methionine</keyword>
<evidence type="ECO:0000256" key="2">
    <source>
        <dbReference type="ARBA" id="ARBA00022603"/>
    </source>
</evidence>
<comment type="similarity">
    <text evidence="1">Belongs to the ANT/ATPSC lysine N-methyltransferase family.</text>
</comment>
<sequence>MEASGSAFLKVYQDADDRAHDAVQDDMFPAYIEGVDTTLAPFCPTSAVRVIKALQMANVNQNDKVIDLGSGDGRFVTAAASEFQCQKAHGVETDGELVDESRRLADLVLGGSHQQHGVTFEQGDLLHTLNKAALDTTDLAYTVVVVFLLPDHTDKFAEDLVALYRRGVRIVSLVFNLNEIKELQLQIADDADGIFVYALNPLK</sequence>
<dbReference type="InterPro" id="IPR029063">
    <property type="entry name" value="SAM-dependent_MTases_sf"/>
</dbReference>
<proteinExistence type="inferred from homology"/>
<dbReference type="InterPro" id="IPR026170">
    <property type="entry name" value="FAM173A/B"/>
</dbReference>
<keyword evidence="2" id="KW-0489">Methyltransferase</keyword>
<evidence type="ECO:0000256" key="4">
    <source>
        <dbReference type="ARBA" id="ARBA00022691"/>
    </source>
</evidence>
<dbReference type="Proteomes" id="UP000242146">
    <property type="component" value="Unassembled WGS sequence"/>
</dbReference>
<dbReference type="GO" id="GO:0005739">
    <property type="term" value="C:mitochondrion"/>
    <property type="evidence" value="ECO:0007669"/>
    <property type="project" value="TreeGrafter"/>
</dbReference>
<dbReference type="STRING" id="101127.A0A1X2G5R8"/>
<dbReference type="AlphaFoldDB" id="A0A1X2G5R8"/>
<feature type="domain" description="DOT1" evidence="5">
    <location>
        <begin position="50"/>
        <end position="173"/>
    </location>
</feature>
<evidence type="ECO:0000313" key="7">
    <source>
        <dbReference type="Proteomes" id="UP000242146"/>
    </source>
</evidence>
<keyword evidence="3" id="KW-0808">Transferase</keyword>
<reference evidence="6 7" key="1">
    <citation type="submission" date="2016-07" db="EMBL/GenBank/DDBJ databases">
        <title>Pervasive Adenine N6-methylation of Active Genes in Fungi.</title>
        <authorList>
            <consortium name="DOE Joint Genome Institute"/>
            <person name="Mondo S.J."/>
            <person name="Dannebaum R.O."/>
            <person name="Kuo R.C."/>
            <person name="Labutti K."/>
            <person name="Haridas S."/>
            <person name="Kuo A."/>
            <person name="Salamov A."/>
            <person name="Ahrendt S.R."/>
            <person name="Lipzen A."/>
            <person name="Sullivan W."/>
            <person name="Andreopoulos W.B."/>
            <person name="Clum A."/>
            <person name="Lindquist E."/>
            <person name="Daum C."/>
            <person name="Ramamoorthy G.K."/>
            <person name="Gryganskyi A."/>
            <person name="Culley D."/>
            <person name="Magnuson J.K."/>
            <person name="James T.Y."/>
            <person name="O'Malley M.A."/>
            <person name="Stajich J.E."/>
            <person name="Spatafora J.W."/>
            <person name="Visel A."/>
            <person name="Grigoriev I.V."/>
        </authorList>
    </citation>
    <scope>NUCLEOTIDE SEQUENCE [LARGE SCALE GENOMIC DNA]</scope>
    <source>
        <strain evidence="6 7">NRRL 3301</strain>
    </source>
</reference>
<dbReference type="SUPFAM" id="SSF53335">
    <property type="entry name" value="S-adenosyl-L-methionine-dependent methyltransferases"/>
    <property type="match status" value="1"/>
</dbReference>
<evidence type="ECO:0000259" key="5">
    <source>
        <dbReference type="Pfam" id="PF08123"/>
    </source>
</evidence>
<dbReference type="CDD" id="cd02440">
    <property type="entry name" value="AdoMet_MTases"/>
    <property type="match status" value="1"/>
</dbReference>
<dbReference type="GO" id="GO:1905706">
    <property type="term" value="P:regulation of mitochondrial ATP synthesis coupled proton transport"/>
    <property type="evidence" value="ECO:0007669"/>
    <property type="project" value="TreeGrafter"/>
</dbReference>
<dbReference type="Gene3D" id="3.40.50.150">
    <property type="entry name" value="Vaccinia Virus protein VP39"/>
    <property type="match status" value="1"/>
</dbReference>
<evidence type="ECO:0000256" key="3">
    <source>
        <dbReference type="ARBA" id="ARBA00022679"/>
    </source>
</evidence>
<dbReference type="GO" id="GO:0032259">
    <property type="term" value="P:methylation"/>
    <property type="evidence" value="ECO:0007669"/>
    <property type="project" value="UniProtKB-KW"/>
</dbReference>
<protein>
    <recommendedName>
        <fullName evidence="5">DOT1 domain-containing protein</fullName>
    </recommendedName>
</protein>
<dbReference type="EMBL" id="MCGT01000041">
    <property type="protein sequence ID" value="ORX45722.1"/>
    <property type="molecule type" value="Genomic_DNA"/>
</dbReference>
<evidence type="ECO:0000256" key="1">
    <source>
        <dbReference type="ARBA" id="ARBA00010633"/>
    </source>
</evidence>
<dbReference type="InterPro" id="IPR025789">
    <property type="entry name" value="DOT1_dom"/>
</dbReference>